<sequence>MRALGQQLNEWLAGHAAELEAAEAVMPVEDRAADTWEPLIAVADLAGGDWPERARHAAVHLTADHEASADVGHRVRLLIDCRAAFGLAVAINALPTGVLLERLKADPEAPWADYGPTGLTAMKLGNLLREYDIRSSNIRFPDGSQAKGYQRVDFLDAWARYCPPLPLTSVPAPENAPGDVLDLPIPEGEPSHPSQPHHRRSARDGFTSGTA</sequence>
<name>A0ABW8AQF7_9ACTN</name>
<keyword evidence="4" id="KW-1185">Reference proteome</keyword>
<proteinExistence type="predicted"/>
<feature type="domain" description="DUF3631" evidence="2">
    <location>
        <begin position="2"/>
        <end position="161"/>
    </location>
</feature>
<organism evidence="3 4">
    <name type="scientific">Spongisporangium articulatum</name>
    <dbReference type="NCBI Taxonomy" id="3362603"/>
    <lineage>
        <taxon>Bacteria</taxon>
        <taxon>Bacillati</taxon>
        <taxon>Actinomycetota</taxon>
        <taxon>Actinomycetes</taxon>
        <taxon>Kineosporiales</taxon>
        <taxon>Kineosporiaceae</taxon>
        <taxon>Spongisporangium</taxon>
    </lineage>
</organism>
<dbReference type="InterPro" id="IPR022081">
    <property type="entry name" value="DUF3631"/>
</dbReference>
<evidence type="ECO:0000313" key="4">
    <source>
        <dbReference type="Proteomes" id="UP001612915"/>
    </source>
</evidence>
<protein>
    <submittedName>
        <fullName evidence="3">DUF3631 domain-containing protein</fullName>
    </submittedName>
</protein>
<gene>
    <name evidence="3" type="ORF">ACIB24_14865</name>
</gene>
<feature type="region of interest" description="Disordered" evidence="1">
    <location>
        <begin position="169"/>
        <end position="211"/>
    </location>
</feature>
<accession>A0ABW8AQF7</accession>
<evidence type="ECO:0000256" key="1">
    <source>
        <dbReference type="SAM" id="MobiDB-lite"/>
    </source>
</evidence>
<dbReference type="EMBL" id="JBITLV010000004">
    <property type="protein sequence ID" value="MFI7588348.1"/>
    <property type="molecule type" value="Genomic_DNA"/>
</dbReference>
<evidence type="ECO:0000259" key="2">
    <source>
        <dbReference type="Pfam" id="PF12307"/>
    </source>
</evidence>
<comment type="caution">
    <text evidence="3">The sequence shown here is derived from an EMBL/GenBank/DDBJ whole genome shotgun (WGS) entry which is preliminary data.</text>
</comment>
<reference evidence="3 4" key="1">
    <citation type="submission" date="2024-10" db="EMBL/GenBank/DDBJ databases">
        <title>The Natural Products Discovery Center: Release of the First 8490 Sequenced Strains for Exploring Actinobacteria Biosynthetic Diversity.</title>
        <authorList>
            <person name="Kalkreuter E."/>
            <person name="Kautsar S.A."/>
            <person name="Yang D."/>
            <person name="Bader C.D."/>
            <person name="Teijaro C.N."/>
            <person name="Fluegel L."/>
            <person name="Davis C.M."/>
            <person name="Simpson J.R."/>
            <person name="Lauterbach L."/>
            <person name="Steele A.D."/>
            <person name="Gui C."/>
            <person name="Meng S."/>
            <person name="Li G."/>
            <person name="Viehrig K."/>
            <person name="Ye F."/>
            <person name="Su P."/>
            <person name="Kiefer A.F."/>
            <person name="Nichols A."/>
            <person name="Cepeda A.J."/>
            <person name="Yan W."/>
            <person name="Fan B."/>
            <person name="Jiang Y."/>
            <person name="Adhikari A."/>
            <person name="Zheng C.-J."/>
            <person name="Schuster L."/>
            <person name="Cowan T.M."/>
            <person name="Smanski M.J."/>
            <person name="Chevrette M.G."/>
            <person name="De Carvalho L.P.S."/>
            <person name="Shen B."/>
        </authorList>
    </citation>
    <scope>NUCLEOTIDE SEQUENCE [LARGE SCALE GENOMIC DNA]</scope>
    <source>
        <strain evidence="3 4">NPDC049639</strain>
    </source>
</reference>
<dbReference type="RefSeq" id="WP_398281926.1">
    <property type="nucleotide sequence ID" value="NZ_JBITLV010000004.1"/>
</dbReference>
<dbReference type="Proteomes" id="UP001612915">
    <property type="component" value="Unassembled WGS sequence"/>
</dbReference>
<evidence type="ECO:0000313" key="3">
    <source>
        <dbReference type="EMBL" id="MFI7588348.1"/>
    </source>
</evidence>
<dbReference type="Pfam" id="PF12307">
    <property type="entry name" value="DUF3631"/>
    <property type="match status" value="1"/>
</dbReference>